<sequence>MVLEGGNGKRKEEGGHGGRWLSLRAYKGELRKGKGKDGMKREGKEMLSTRLLWFTLGAAISTAAMTHFVAKDLLFDRRSLSAQLKEKFEALETRVSNLEGVPSKNPNSLQIPLLLLLENEASQNRLRSDAFVHGALRLSISKPKPPSQLRETPILPRPSLRLSLRISAAESNKMSSPPFYRKLSKGSTLTVSSASVKFLPGKSRTMNEMVSISAKQNSTGTWSEQIASES</sequence>
<keyword evidence="3" id="KW-1185">Reference proteome</keyword>
<keyword evidence="1" id="KW-1133">Transmembrane helix</keyword>
<reference evidence="2" key="1">
    <citation type="submission" date="2022-12" db="EMBL/GenBank/DDBJ databases">
        <title>Draft genome assemblies for two species of Escallonia (Escalloniales).</title>
        <authorList>
            <person name="Chanderbali A."/>
            <person name="Dervinis C."/>
            <person name="Anghel I."/>
            <person name="Soltis D."/>
            <person name="Soltis P."/>
            <person name="Zapata F."/>
        </authorList>
    </citation>
    <scope>NUCLEOTIDE SEQUENCE</scope>
    <source>
        <strain evidence="2">UCBG64.0493</strain>
        <tissue evidence="2">Leaf</tissue>
    </source>
</reference>
<feature type="transmembrane region" description="Helical" evidence="1">
    <location>
        <begin position="51"/>
        <end position="70"/>
    </location>
</feature>
<dbReference type="AlphaFoldDB" id="A0AA88VV58"/>
<gene>
    <name evidence="2" type="ORF">RJ639_012405</name>
</gene>
<dbReference type="PANTHER" id="PTHR34970:SF5">
    <property type="entry name" value="PROTEIN, PUTATIVE-RELATED"/>
    <property type="match status" value="1"/>
</dbReference>
<accession>A0AA88VV58</accession>
<keyword evidence="1" id="KW-0812">Transmembrane</keyword>
<evidence type="ECO:0000256" key="1">
    <source>
        <dbReference type="SAM" id="Phobius"/>
    </source>
</evidence>
<organism evidence="2 3">
    <name type="scientific">Escallonia herrerae</name>
    <dbReference type="NCBI Taxonomy" id="1293975"/>
    <lineage>
        <taxon>Eukaryota</taxon>
        <taxon>Viridiplantae</taxon>
        <taxon>Streptophyta</taxon>
        <taxon>Embryophyta</taxon>
        <taxon>Tracheophyta</taxon>
        <taxon>Spermatophyta</taxon>
        <taxon>Magnoliopsida</taxon>
        <taxon>eudicotyledons</taxon>
        <taxon>Gunneridae</taxon>
        <taxon>Pentapetalae</taxon>
        <taxon>asterids</taxon>
        <taxon>campanulids</taxon>
        <taxon>Escalloniales</taxon>
        <taxon>Escalloniaceae</taxon>
        <taxon>Escallonia</taxon>
    </lineage>
</organism>
<dbReference type="Proteomes" id="UP001188597">
    <property type="component" value="Unassembled WGS sequence"/>
</dbReference>
<protein>
    <submittedName>
        <fullName evidence="2">Uncharacterized protein</fullName>
    </submittedName>
</protein>
<keyword evidence="1" id="KW-0472">Membrane</keyword>
<dbReference type="EMBL" id="JAVXUP010001404">
    <property type="protein sequence ID" value="KAK3012050.1"/>
    <property type="molecule type" value="Genomic_DNA"/>
</dbReference>
<comment type="caution">
    <text evidence="2">The sequence shown here is derived from an EMBL/GenBank/DDBJ whole genome shotgun (WGS) entry which is preliminary data.</text>
</comment>
<evidence type="ECO:0000313" key="2">
    <source>
        <dbReference type="EMBL" id="KAK3012050.1"/>
    </source>
</evidence>
<proteinExistence type="predicted"/>
<name>A0AA88VV58_9ASTE</name>
<evidence type="ECO:0000313" key="3">
    <source>
        <dbReference type="Proteomes" id="UP001188597"/>
    </source>
</evidence>
<dbReference type="PANTHER" id="PTHR34970">
    <property type="entry name" value="ABC TRANSPORTER A FAMILY PROTEIN"/>
    <property type="match status" value="1"/>
</dbReference>